<dbReference type="SUPFAM" id="SSF158472">
    <property type="entry name" value="HAMP domain-like"/>
    <property type="match status" value="1"/>
</dbReference>
<reference evidence="9" key="1">
    <citation type="journal article" date="2019" name="Int. J. Syst. Evol. Microbiol.">
        <title>The Global Catalogue of Microorganisms (GCM) 10K type strain sequencing project: providing services to taxonomists for standard genome sequencing and annotation.</title>
        <authorList>
            <consortium name="The Broad Institute Genomics Platform"/>
            <consortium name="The Broad Institute Genome Sequencing Center for Infectious Disease"/>
            <person name="Wu L."/>
            <person name="Ma J."/>
        </authorList>
    </citation>
    <scope>NUCLEOTIDE SEQUENCE [LARGE SCALE GENOMIC DNA]</scope>
    <source>
        <strain evidence="9">CGMCC 1.12478</strain>
    </source>
</reference>
<dbReference type="EMBL" id="BMFC01000007">
    <property type="protein sequence ID" value="GGC09807.1"/>
    <property type="molecule type" value="Genomic_DNA"/>
</dbReference>
<dbReference type="Pfam" id="PF00015">
    <property type="entry name" value="MCPsignal"/>
    <property type="match status" value="1"/>
</dbReference>
<dbReference type="PROSITE" id="PS50111">
    <property type="entry name" value="CHEMOTAXIS_TRANSDUC_2"/>
    <property type="match status" value="1"/>
</dbReference>
<dbReference type="Proteomes" id="UP000645462">
    <property type="component" value="Unassembled WGS sequence"/>
</dbReference>
<evidence type="ECO:0000259" key="6">
    <source>
        <dbReference type="PROSITE" id="PS50111"/>
    </source>
</evidence>
<proteinExistence type="inferred from homology"/>
<dbReference type="PROSITE" id="PS50885">
    <property type="entry name" value="HAMP"/>
    <property type="match status" value="2"/>
</dbReference>
<gene>
    <name evidence="8" type="ORF">GCM10011363_28060</name>
</gene>
<evidence type="ECO:0000313" key="9">
    <source>
        <dbReference type="Proteomes" id="UP000645462"/>
    </source>
</evidence>
<comment type="similarity">
    <text evidence="2">Belongs to the methyl-accepting chemotaxis (MCP) protein family.</text>
</comment>
<name>A0ABQ1KX74_9RHOB</name>
<evidence type="ECO:0000256" key="3">
    <source>
        <dbReference type="PROSITE-ProRule" id="PRU00284"/>
    </source>
</evidence>
<keyword evidence="3" id="KW-0807">Transducer</keyword>
<dbReference type="InterPro" id="IPR004089">
    <property type="entry name" value="MCPsignal_dom"/>
</dbReference>
<evidence type="ECO:0000256" key="5">
    <source>
        <dbReference type="SAM" id="Phobius"/>
    </source>
</evidence>
<evidence type="ECO:0008006" key="10">
    <source>
        <dbReference type="Google" id="ProtNLM"/>
    </source>
</evidence>
<feature type="coiled-coil region" evidence="4">
    <location>
        <begin position="382"/>
        <end position="416"/>
    </location>
</feature>
<protein>
    <recommendedName>
        <fullName evidence="10">Methyl-accepting chemotaxis protein</fullName>
    </recommendedName>
</protein>
<dbReference type="PANTHER" id="PTHR43531">
    <property type="entry name" value="PROTEIN ICFG"/>
    <property type="match status" value="1"/>
</dbReference>
<dbReference type="SMART" id="SM00304">
    <property type="entry name" value="HAMP"/>
    <property type="match status" value="2"/>
</dbReference>
<sequence>MDTTRMKLKTKIPLAIGGVSIVVAAVLQVLSYSEMRNQAIENQESRFLLQGEALRQNVVNWVENAKLTSLQLASSPLIVRSVQPAATFTGTSAGPRVVGAPDDKSDLIRYLNAFAESAESDDIFVIDAQGVVVQTVDQEVAPGTRLLDGPLANSALAEVFTEAMASSAGEAQFADFQGYAPFNGTVSSFVGAPIINGEGSKVGVLAVHLHHDELQEYMMKGYTFGLATEAYVIGSDFSAASMPTRGEAFDLLDNMPRSEQAVAAIESNEATVIPDVRSVSDAPDADPSAYAVSVPIDLFDEHWGLVVEKGNSEIFAEVDALLTEQIFVTLAAVGITLFLGFFIGRSITQPLSRVTGAIHRIGDGALDAEVVDIDRRDELGDIAKAVERQRALLLEQRELEAERARQQEELQRVVEGMRDGMTRLASGNLSTSIDTPFAEAYEVLRENYNQTLGQLNSTISQVVEVAESIRARSSEISNASVDLSRRTENQAAALEETAAALDAMTTSVKANASGAVEVESTVKTTRSEAEESGKVVKAAVSKMTEIQRSSEKISNISGTIEDIAFQTNLLALNAGVEAARAGDAGKGFAVVASEVRALAQRSSDAAKEIKTLITSSSQHVRTGVDQVNRAGEVIENIVGRVTHISELMSGIAAGAAEQSSGLSEINIGVTQLDQVTQQNAAMVEESTAASQGLAQDATNLAGLVSHFQFRRDGVRQANRPVTAPEALGAVKTEATSAETTPVVAKLRAAIETPHGVWQDF</sequence>
<dbReference type="CDD" id="cd11386">
    <property type="entry name" value="MCP_signal"/>
    <property type="match status" value="1"/>
</dbReference>
<dbReference type="InterPro" id="IPR004090">
    <property type="entry name" value="Chemotax_Me-accpt_rcpt"/>
</dbReference>
<dbReference type="Gene3D" id="6.10.340.10">
    <property type="match status" value="1"/>
</dbReference>
<organism evidence="8 9">
    <name type="scientific">Marivita lacus</name>
    <dbReference type="NCBI Taxonomy" id="1323742"/>
    <lineage>
        <taxon>Bacteria</taxon>
        <taxon>Pseudomonadati</taxon>
        <taxon>Pseudomonadota</taxon>
        <taxon>Alphaproteobacteria</taxon>
        <taxon>Rhodobacterales</taxon>
        <taxon>Roseobacteraceae</taxon>
        <taxon>Marivita</taxon>
    </lineage>
</organism>
<feature type="transmembrane region" description="Helical" evidence="5">
    <location>
        <begin position="12"/>
        <end position="32"/>
    </location>
</feature>
<feature type="domain" description="HAMP" evidence="7">
    <location>
        <begin position="408"/>
        <end position="460"/>
    </location>
</feature>
<dbReference type="Gene3D" id="1.10.287.950">
    <property type="entry name" value="Methyl-accepting chemotaxis protein"/>
    <property type="match status" value="1"/>
</dbReference>
<dbReference type="Pfam" id="PF00672">
    <property type="entry name" value="HAMP"/>
    <property type="match status" value="1"/>
</dbReference>
<dbReference type="SUPFAM" id="SSF58104">
    <property type="entry name" value="Methyl-accepting chemotaxis protein (MCP) signaling domain"/>
    <property type="match status" value="1"/>
</dbReference>
<dbReference type="InterPro" id="IPR003660">
    <property type="entry name" value="HAMP_dom"/>
</dbReference>
<keyword evidence="5" id="KW-1133">Transmembrane helix</keyword>
<dbReference type="CDD" id="cd06225">
    <property type="entry name" value="HAMP"/>
    <property type="match status" value="1"/>
</dbReference>
<feature type="domain" description="Methyl-accepting transducer" evidence="6">
    <location>
        <begin position="465"/>
        <end position="694"/>
    </location>
</feature>
<keyword evidence="9" id="KW-1185">Reference proteome</keyword>
<evidence type="ECO:0000259" key="7">
    <source>
        <dbReference type="PROSITE" id="PS50885"/>
    </source>
</evidence>
<keyword evidence="5" id="KW-0812">Transmembrane</keyword>
<evidence type="ECO:0000313" key="8">
    <source>
        <dbReference type="EMBL" id="GGC09807.1"/>
    </source>
</evidence>
<dbReference type="RefSeq" id="WP_188482684.1">
    <property type="nucleotide sequence ID" value="NZ_BMFC01000007.1"/>
</dbReference>
<keyword evidence="1" id="KW-0145">Chemotaxis</keyword>
<keyword evidence="4" id="KW-0175">Coiled coil</keyword>
<evidence type="ECO:0000256" key="1">
    <source>
        <dbReference type="ARBA" id="ARBA00022500"/>
    </source>
</evidence>
<dbReference type="PANTHER" id="PTHR43531:SF11">
    <property type="entry name" value="METHYL-ACCEPTING CHEMOTAXIS PROTEIN 3"/>
    <property type="match status" value="1"/>
</dbReference>
<dbReference type="SMART" id="SM00283">
    <property type="entry name" value="MA"/>
    <property type="match status" value="1"/>
</dbReference>
<evidence type="ECO:0000256" key="4">
    <source>
        <dbReference type="SAM" id="Coils"/>
    </source>
</evidence>
<keyword evidence="5" id="KW-0472">Membrane</keyword>
<evidence type="ECO:0000256" key="2">
    <source>
        <dbReference type="ARBA" id="ARBA00029447"/>
    </source>
</evidence>
<dbReference type="InterPro" id="IPR051310">
    <property type="entry name" value="MCP_chemotaxis"/>
</dbReference>
<dbReference type="PRINTS" id="PR00260">
    <property type="entry name" value="CHEMTRNSDUCR"/>
</dbReference>
<feature type="domain" description="HAMP" evidence="7">
    <location>
        <begin position="345"/>
        <end position="398"/>
    </location>
</feature>
<accession>A0ABQ1KX74</accession>
<comment type="caution">
    <text evidence="8">The sequence shown here is derived from an EMBL/GenBank/DDBJ whole genome shotgun (WGS) entry which is preliminary data.</text>
</comment>